<feature type="repeat" description="Cell wall-binding" evidence="2">
    <location>
        <begin position="237"/>
        <end position="256"/>
    </location>
</feature>
<dbReference type="GO" id="GO:0009253">
    <property type="term" value="P:peptidoglycan catabolic process"/>
    <property type="evidence" value="ECO:0007669"/>
    <property type="project" value="InterPro"/>
</dbReference>
<evidence type="ECO:0000313" key="5">
    <source>
        <dbReference type="Proteomes" id="UP000253857"/>
    </source>
</evidence>
<dbReference type="Pfam" id="PF01520">
    <property type="entry name" value="Amidase_3"/>
    <property type="match status" value="1"/>
</dbReference>
<organism evidence="4 5">
    <name type="scientific">Eggerthella lenta</name>
    <name type="common">Eubacterium lentum</name>
    <dbReference type="NCBI Taxonomy" id="84112"/>
    <lineage>
        <taxon>Bacteria</taxon>
        <taxon>Bacillati</taxon>
        <taxon>Actinomycetota</taxon>
        <taxon>Coriobacteriia</taxon>
        <taxon>Eggerthellales</taxon>
        <taxon>Eggerthellaceae</taxon>
        <taxon>Eggerthella</taxon>
    </lineage>
</organism>
<evidence type="ECO:0000256" key="1">
    <source>
        <dbReference type="ARBA" id="ARBA00022737"/>
    </source>
</evidence>
<dbReference type="Pfam" id="PF19127">
    <property type="entry name" value="Choline_bind_3"/>
    <property type="match status" value="1"/>
</dbReference>
<dbReference type="RefSeq" id="WP_052106145.1">
    <property type="nucleotide sequence ID" value="NZ_JADNIO010000007.1"/>
</dbReference>
<feature type="domain" description="MurNAc-LAA" evidence="3">
    <location>
        <begin position="63"/>
        <end position="172"/>
    </location>
</feature>
<dbReference type="SUPFAM" id="SSF53187">
    <property type="entry name" value="Zn-dependent exopeptidases"/>
    <property type="match status" value="1"/>
</dbReference>
<dbReference type="GO" id="GO:0008745">
    <property type="term" value="F:N-acetylmuramoyl-L-alanine amidase activity"/>
    <property type="evidence" value="ECO:0007669"/>
    <property type="project" value="InterPro"/>
</dbReference>
<proteinExistence type="predicted"/>
<dbReference type="InterPro" id="IPR002508">
    <property type="entry name" value="MurNAc-LAA_cat"/>
</dbReference>
<feature type="repeat" description="Cell wall-binding" evidence="2">
    <location>
        <begin position="257"/>
        <end position="276"/>
    </location>
</feature>
<protein>
    <recommendedName>
        <fullName evidence="3">MurNAc-LAA domain-containing protein</fullName>
    </recommendedName>
</protein>
<dbReference type="PANTHER" id="PTHR30404">
    <property type="entry name" value="N-ACETYLMURAMOYL-L-ALANINE AMIDASE"/>
    <property type="match status" value="1"/>
</dbReference>
<gene>
    <name evidence="4" type="ORF">C1871_00725</name>
</gene>
<name>A0A369NC57_EGGLN</name>
<dbReference type="SMART" id="SM00646">
    <property type="entry name" value="Ami_3"/>
    <property type="match status" value="1"/>
</dbReference>
<sequence length="333" mass="35749">MKITVNGGHTPTSPGARKYLDEVKCDRAVKDALIAELRARGHTVTDCTADDRMPYPEELDAQVARANASGAELGISIHLNAGGGTGCEALYHPASAGGEGERVAARISSALASLMRIPNRGAKQRGDLGWLNGTDMTAVLVEVCFVDHRADEAAYNRVGPAAIARAIADAVVGGASGGEWVKDSKGWWYRRSDGSWPAGEWLLLDAWYRFDDDGYAATGWREVGGKWYLLGDDCRMLTGWQLVGGKWYYLDDSGAMATGWRKVDGKWYWLDGSGAMQTGWLKLGGTWYWLDDSGAMAESTCRSIGGKWYAFGASGAMISGEVPTAEGGDMVLG</sequence>
<dbReference type="Gene3D" id="3.40.630.40">
    <property type="entry name" value="Zn-dependent exopeptidases"/>
    <property type="match status" value="1"/>
</dbReference>
<dbReference type="Gene3D" id="2.10.270.10">
    <property type="entry name" value="Cholin Binding"/>
    <property type="match status" value="2"/>
</dbReference>
<evidence type="ECO:0000313" key="4">
    <source>
        <dbReference type="EMBL" id="RDB89026.1"/>
    </source>
</evidence>
<dbReference type="AlphaFoldDB" id="A0A369NC57"/>
<dbReference type="PROSITE" id="PS51170">
    <property type="entry name" value="CW"/>
    <property type="match status" value="3"/>
</dbReference>
<dbReference type="GO" id="GO:0030288">
    <property type="term" value="C:outer membrane-bounded periplasmic space"/>
    <property type="evidence" value="ECO:0007669"/>
    <property type="project" value="TreeGrafter"/>
</dbReference>
<dbReference type="InterPro" id="IPR050695">
    <property type="entry name" value="N-acetylmuramoyl_amidase_3"/>
</dbReference>
<accession>A0A369NC57</accession>
<evidence type="ECO:0000256" key="2">
    <source>
        <dbReference type="PROSITE-ProRule" id="PRU00591"/>
    </source>
</evidence>
<dbReference type="SUPFAM" id="SSF69360">
    <property type="entry name" value="Cell wall binding repeat"/>
    <property type="match status" value="1"/>
</dbReference>
<comment type="caution">
    <text evidence="4">The sequence shown here is derived from an EMBL/GenBank/DDBJ whole genome shotgun (WGS) entry which is preliminary data.</text>
</comment>
<feature type="repeat" description="Cell wall-binding" evidence="2">
    <location>
        <begin position="277"/>
        <end position="296"/>
    </location>
</feature>
<dbReference type="EMBL" id="PPTY01000001">
    <property type="protein sequence ID" value="RDB89026.1"/>
    <property type="molecule type" value="Genomic_DNA"/>
</dbReference>
<dbReference type="PANTHER" id="PTHR30404:SF8">
    <property type="entry name" value="AUTOLYSIN PH-RELATED"/>
    <property type="match status" value="1"/>
</dbReference>
<dbReference type="Pfam" id="PF01473">
    <property type="entry name" value="Choline_bind_1"/>
    <property type="match status" value="2"/>
</dbReference>
<evidence type="ECO:0000259" key="3">
    <source>
        <dbReference type="SMART" id="SM00646"/>
    </source>
</evidence>
<dbReference type="InterPro" id="IPR018337">
    <property type="entry name" value="Cell_wall/Cho-bd_repeat"/>
</dbReference>
<reference evidence="4 5" key="1">
    <citation type="journal article" date="2018" name="Elife">
        <title>Discovery and characterization of a prevalent human gut bacterial enzyme sufficient for the inactivation of a family of plant toxins.</title>
        <authorList>
            <person name="Koppel N."/>
            <person name="Bisanz J.E."/>
            <person name="Pandelia M.E."/>
            <person name="Turnbaugh P.J."/>
            <person name="Balskus E.P."/>
        </authorList>
    </citation>
    <scope>NUCLEOTIDE SEQUENCE [LARGE SCALE GENOMIC DNA]</scope>
    <source>
        <strain evidence="4 5">FAA1-1-60AUCSF</strain>
    </source>
</reference>
<keyword evidence="1" id="KW-0677">Repeat</keyword>
<dbReference type="Proteomes" id="UP000253857">
    <property type="component" value="Unassembled WGS sequence"/>
</dbReference>
<dbReference type="CDD" id="cd02696">
    <property type="entry name" value="MurNAc-LAA"/>
    <property type="match status" value="1"/>
</dbReference>